<evidence type="ECO:0000313" key="6">
    <source>
        <dbReference type="Proteomes" id="UP000271227"/>
    </source>
</evidence>
<gene>
    <name evidence="5" type="ORF">BXY39_2587</name>
</gene>
<dbReference type="PANTHER" id="PTHR43011:SF1">
    <property type="entry name" value="IRON-SULFUR CLUSTER ASSEMBLY 2 HOMOLOG, MITOCHONDRIAL"/>
    <property type="match status" value="1"/>
</dbReference>
<dbReference type="GO" id="GO:0005506">
    <property type="term" value="F:iron ion binding"/>
    <property type="evidence" value="ECO:0007669"/>
    <property type="project" value="TreeGrafter"/>
</dbReference>
<dbReference type="PROSITE" id="PS01152">
    <property type="entry name" value="HESB"/>
    <property type="match status" value="1"/>
</dbReference>
<feature type="domain" description="Core" evidence="4">
    <location>
        <begin position="12"/>
        <end position="110"/>
    </location>
</feature>
<dbReference type="NCBIfam" id="NF010147">
    <property type="entry name" value="PRK13623.1"/>
    <property type="match status" value="1"/>
</dbReference>
<accession>A0A3M0CDE0</accession>
<reference evidence="5 6" key="1">
    <citation type="submission" date="2018-10" db="EMBL/GenBank/DDBJ databases">
        <title>Genomic Encyclopedia of Archaeal and Bacterial Type Strains, Phase II (KMG-II): from individual species to whole genera.</title>
        <authorList>
            <person name="Goeker M."/>
        </authorList>
    </citation>
    <scope>NUCLEOTIDE SEQUENCE [LARGE SCALE GENOMIC DNA]</scope>
    <source>
        <strain evidence="5 6">DSM 25217</strain>
    </source>
</reference>
<dbReference type="Gene3D" id="2.60.300.12">
    <property type="entry name" value="HesB-like domain"/>
    <property type="match status" value="1"/>
</dbReference>
<evidence type="ECO:0000256" key="3">
    <source>
        <dbReference type="ARBA" id="ARBA00023014"/>
    </source>
</evidence>
<dbReference type="NCBIfam" id="TIGR00049">
    <property type="entry name" value="iron-sulfur cluster assembly accessory protein"/>
    <property type="match status" value="1"/>
</dbReference>
<dbReference type="EMBL" id="REFR01000012">
    <property type="protein sequence ID" value="RMB05009.1"/>
    <property type="molecule type" value="Genomic_DNA"/>
</dbReference>
<dbReference type="Proteomes" id="UP000271227">
    <property type="component" value="Unassembled WGS sequence"/>
</dbReference>
<evidence type="ECO:0000313" key="5">
    <source>
        <dbReference type="EMBL" id="RMB05009.1"/>
    </source>
</evidence>
<dbReference type="HAMAP" id="MF_01380">
    <property type="entry name" value="Fe_S_insert_ErpA"/>
    <property type="match status" value="1"/>
</dbReference>
<evidence type="ECO:0000259" key="4">
    <source>
        <dbReference type="Pfam" id="PF01521"/>
    </source>
</evidence>
<organism evidence="5 6">
    <name type="scientific">Eilatimonas milleporae</name>
    <dbReference type="NCBI Taxonomy" id="911205"/>
    <lineage>
        <taxon>Bacteria</taxon>
        <taxon>Pseudomonadati</taxon>
        <taxon>Pseudomonadota</taxon>
        <taxon>Alphaproteobacteria</taxon>
        <taxon>Kordiimonadales</taxon>
        <taxon>Kordiimonadaceae</taxon>
        <taxon>Eilatimonas</taxon>
    </lineage>
</organism>
<keyword evidence="1" id="KW-0479">Metal-binding</keyword>
<dbReference type="InterPro" id="IPR016092">
    <property type="entry name" value="ATAP"/>
</dbReference>
<keyword evidence="2" id="KW-0408">Iron</keyword>
<dbReference type="OrthoDB" id="9801228at2"/>
<dbReference type="InterPro" id="IPR023063">
    <property type="entry name" value="ErpA_proteobact"/>
</dbReference>
<proteinExistence type="inferred from homology"/>
<dbReference type="InterPro" id="IPR035903">
    <property type="entry name" value="HesB-like_dom_sf"/>
</dbReference>
<dbReference type="FunCoup" id="A0A3M0CDE0">
    <property type="interactions" value="454"/>
</dbReference>
<evidence type="ECO:0000256" key="1">
    <source>
        <dbReference type="ARBA" id="ARBA00022723"/>
    </source>
</evidence>
<dbReference type="InParanoid" id="A0A3M0CDE0"/>
<dbReference type="Pfam" id="PF01521">
    <property type="entry name" value="Fe-S_biosyn"/>
    <property type="match status" value="1"/>
</dbReference>
<comment type="caution">
    <text evidence="5">The sequence shown here is derived from an EMBL/GenBank/DDBJ whole genome shotgun (WGS) entry which is preliminary data.</text>
</comment>
<keyword evidence="3" id="KW-0411">Iron-sulfur</keyword>
<dbReference type="GO" id="GO:0051537">
    <property type="term" value="F:2 iron, 2 sulfur cluster binding"/>
    <property type="evidence" value="ECO:0007669"/>
    <property type="project" value="UniProtKB-ARBA"/>
</dbReference>
<keyword evidence="6" id="KW-1185">Reference proteome</keyword>
<dbReference type="SUPFAM" id="SSF89360">
    <property type="entry name" value="HesB-like domain"/>
    <property type="match status" value="1"/>
</dbReference>
<dbReference type="InterPro" id="IPR000361">
    <property type="entry name" value="ATAP_core_dom"/>
</dbReference>
<dbReference type="InterPro" id="IPR017870">
    <property type="entry name" value="FeS_cluster_insertion_CS"/>
</dbReference>
<evidence type="ECO:0000256" key="2">
    <source>
        <dbReference type="ARBA" id="ARBA00023004"/>
    </source>
</evidence>
<dbReference type="GO" id="GO:0016226">
    <property type="term" value="P:iron-sulfur cluster assembly"/>
    <property type="evidence" value="ECO:0007669"/>
    <property type="project" value="InterPro"/>
</dbReference>
<dbReference type="PANTHER" id="PTHR43011">
    <property type="entry name" value="IRON-SULFUR CLUSTER ASSEMBLY 2 HOMOLOG, MITOCHONDRIAL"/>
    <property type="match status" value="1"/>
</dbReference>
<dbReference type="RefSeq" id="WP_121939322.1">
    <property type="nucleotide sequence ID" value="NZ_REFR01000012.1"/>
</dbReference>
<protein>
    <submittedName>
        <fullName evidence="5">Iron-sulfur cluster insertion apoprotein ErpA</fullName>
    </submittedName>
</protein>
<name>A0A3M0CDE0_9PROT</name>
<dbReference type="GO" id="GO:0051539">
    <property type="term" value="F:4 iron, 4 sulfur cluster binding"/>
    <property type="evidence" value="ECO:0007669"/>
    <property type="project" value="TreeGrafter"/>
</dbReference>
<sequence length="115" mass="12065">MKDMAQEAPVGLSEKAAHRVAALIEQQGNPDLKLRLTVSGGGCSGFQYGFAFDAEQKKDDIVVTRDGVTLLVDSMSLLYVAGSEVDFVEDLVGASFQVKNPNATSSCGCGSSFAV</sequence>
<dbReference type="AlphaFoldDB" id="A0A3M0CDE0"/>